<dbReference type="Proteomes" id="UP000037035">
    <property type="component" value="Unassembled WGS sequence"/>
</dbReference>
<dbReference type="OrthoDB" id="3247418at2759"/>
<organism evidence="1 2">
    <name type="scientific">Puccinia sorghi</name>
    <dbReference type="NCBI Taxonomy" id="27349"/>
    <lineage>
        <taxon>Eukaryota</taxon>
        <taxon>Fungi</taxon>
        <taxon>Dikarya</taxon>
        <taxon>Basidiomycota</taxon>
        <taxon>Pucciniomycotina</taxon>
        <taxon>Pucciniomycetes</taxon>
        <taxon>Pucciniales</taxon>
        <taxon>Pucciniaceae</taxon>
        <taxon>Puccinia</taxon>
    </lineage>
</organism>
<accession>A0A0L6U9D0</accession>
<comment type="caution">
    <text evidence="1">The sequence shown here is derived from an EMBL/GenBank/DDBJ whole genome shotgun (WGS) entry which is preliminary data.</text>
</comment>
<sequence length="175" mass="19809">MAFYCNCTKNNSKAKSAKSSDDDENEEDDILLNAGKNGGFFTQEDITKSCQNMTGVVLPPELPKLPANLAEECHGKLKAAQWYCLFASVIPLVIFDLYLSDIQDISINSNRGKFFMNNAYMMQCTHILFARQINGAQINRFQSNYQKYCETVGKLFEGVKVQPNHHFSLHIPQQI</sequence>
<gene>
    <name evidence="1" type="ORF">VP01_8413g1</name>
</gene>
<reference evidence="1 2" key="1">
    <citation type="submission" date="2015-08" db="EMBL/GenBank/DDBJ databases">
        <title>Next Generation Sequencing and Analysis of the Genome of Puccinia sorghi L Schw, the Causal Agent of Maize Common Rust.</title>
        <authorList>
            <person name="Rochi L."/>
            <person name="Burguener G."/>
            <person name="Darino M."/>
            <person name="Turjanski A."/>
            <person name="Kreff E."/>
            <person name="Dieguez M.J."/>
            <person name="Sacco F."/>
        </authorList>
    </citation>
    <scope>NUCLEOTIDE SEQUENCE [LARGE SCALE GENOMIC DNA]</scope>
    <source>
        <strain evidence="1 2">RO10H11247</strain>
    </source>
</reference>
<dbReference type="AlphaFoldDB" id="A0A0L6U9D0"/>
<protein>
    <submittedName>
        <fullName evidence="1">Uncharacterized protein</fullName>
    </submittedName>
</protein>
<keyword evidence="2" id="KW-1185">Reference proteome</keyword>
<dbReference type="EMBL" id="LAVV01013953">
    <property type="protein sequence ID" value="KNZ45173.1"/>
    <property type="molecule type" value="Genomic_DNA"/>
</dbReference>
<name>A0A0L6U9D0_9BASI</name>
<proteinExistence type="predicted"/>
<dbReference type="VEuPathDB" id="FungiDB:VP01_8413g1"/>
<evidence type="ECO:0000313" key="2">
    <source>
        <dbReference type="Proteomes" id="UP000037035"/>
    </source>
</evidence>
<evidence type="ECO:0000313" key="1">
    <source>
        <dbReference type="EMBL" id="KNZ45173.1"/>
    </source>
</evidence>